<feature type="region of interest" description="Disordered" evidence="1">
    <location>
        <begin position="283"/>
        <end position="307"/>
    </location>
</feature>
<keyword evidence="3" id="KW-1185">Reference proteome</keyword>
<protein>
    <submittedName>
        <fullName evidence="2">Uncharacterized protein</fullName>
    </submittedName>
</protein>
<feature type="compositionally biased region" description="Basic residues" evidence="1">
    <location>
        <begin position="293"/>
        <end position="307"/>
    </location>
</feature>
<evidence type="ECO:0000313" key="2">
    <source>
        <dbReference type="EMBL" id="KAF6830210.1"/>
    </source>
</evidence>
<accession>A0A8H6NF16</accession>
<proteinExistence type="predicted"/>
<evidence type="ECO:0000256" key="1">
    <source>
        <dbReference type="SAM" id="MobiDB-lite"/>
    </source>
</evidence>
<name>A0A8H6NF16_9PEZI</name>
<organism evidence="2 3">
    <name type="scientific">Colletotrichum plurivorum</name>
    <dbReference type="NCBI Taxonomy" id="2175906"/>
    <lineage>
        <taxon>Eukaryota</taxon>
        <taxon>Fungi</taxon>
        <taxon>Dikarya</taxon>
        <taxon>Ascomycota</taxon>
        <taxon>Pezizomycotina</taxon>
        <taxon>Sordariomycetes</taxon>
        <taxon>Hypocreomycetidae</taxon>
        <taxon>Glomerellales</taxon>
        <taxon>Glomerellaceae</taxon>
        <taxon>Colletotrichum</taxon>
        <taxon>Colletotrichum orchidearum species complex</taxon>
    </lineage>
</organism>
<dbReference type="EMBL" id="WIGO01000097">
    <property type="protein sequence ID" value="KAF6830210.1"/>
    <property type="molecule type" value="Genomic_DNA"/>
</dbReference>
<dbReference type="AlphaFoldDB" id="A0A8H6NF16"/>
<sequence length="307" mass="32667">MSEGVALPLPLPPPPPLLLAASASASAHALAASCNATLSDLGRRPSVPGRAKVNPATDRDDLLLLTPEPLELRETRSDVDVDISTNRWLNLASRNGLVRGGPAVAQGESPALDGYYSGGASNSSTGQDKAPPPPKARRSESKGQPPALGSWTRRRPSCRSEEIQKPPESSLQQRRRHPASDSQPNRQEVARRPARDGAFSLATSVCSSFAVAEGALEGGGNGMAWHCLQEGEEMCPRNLADSTSSTPVPEAVLSWTAFVLSAFVLFLDTNLRPRLVEAGLPAPSTEGEALTMKAKHPKDRSRPRLQR</sequence>
<evidence type="ECO:0000313" key="3">
    <source>
        <dbReference type="Proteomes" id="UP000654918"/>
    </source>
</evidence>
<dbReference type="Proteomes" id="UP000654918">
    <property type="component" value="Unassembled WGS sequence"/>
</dbReference>
<reference evidence="2" key="1">
    <citation type="journal article" date="2020" name="Phytopathology">
        <title>Genome Sequence Resources of Colletotrichum truncatum, C. plurivorum, C. musicola, and C. sojae: Four Species Pathogenic to Soybean (Glycine max).</title>
        <authorList>
            <person name="Rogerio F."/>
            <person name="Boufleur T.R."/>
            <person name="Ciampi-Guillardi M."/>
            <person name="Sukno S.A."/>
            <person name="Thon M.R."/>
            <person name="Massola Junior N.S."/>
            <person name="Baroncelli R."/>
        </authorList>
    </citation>
    <scope>NUCLEOTIDE SEQUENCE</scope>
    <source>
        <strain evidence="2">LFN00145</strain>
    </source>
</reference>
<gene>
    <name evidence="2" type="ORF">CPLU01_07504</name>
</gene>
<comment type="caution">
    <text evidence="2">The sequence shown here is derived from an EMBL/GenBank/DDBJ whole genome shotgun (WGS) entry which is preliminary data.</text>
</comment>
<feature type="region of interest" description="Disordered" evidence="1">
    <location>
        <begin position="98"/>
        <end position="194"/>
    </location>
</feature>